<dbReference type="AlphaFoldDB" id="A0A2P4XA67"/>
<comment type="caution">
    <text evidence="2">The sequence shown here is derived from an EMBL/GenBank/DDBJ whole genome shotgun (WGS) entry which is preliminary data.</text>
</comment>
<evidence type="ECO:0000313" key="2">
    <source>
        <dbReference type="EMBL" id="POM62435.1"/>
    </source>
</evidence>
<dbReference type="EMBL" id="NCKW01015572">
    <property type="protein sequence ID" value="POM62435.1"/>
    <property type="molecule type" value="Genomic_DNA"/>
</dbReference>
<name>A0A2P4XA67_9STRA</name>
<organism evidence="2 3">
    <name type="scientific">Phytophthora palmivora</name>
    <dbReference type="NCBI Taxonomy" id="4796"/>
    <lineage>
        <taxon>Eukaryota</taxon>
        <taxon>Sar</taxon>
        <taxon>Stramenopiles</taxon>
        <taxon>Oomycota</taxon>
        <taxon>Peronosporomycetes</taxon>
        <taxon>Peronosporales</taxon>
        <taxon>Peronosporaceae</taxon>
        <taxon>Phytophthora</taxon>
    </lineage>
</organism>
<sequence length="105" mass="11720">MAVERGELCTRRWTGPLSGRHPQAYSRRPQVNPTEHRVPDSNYPTHSIHIRGATALVSGNASDVAIKLLGRWVSNCYEQYPIKAARSTIKLSQKMVIPEEGSAHE</sequence>
<feature type="region of interest" description="Disordered" evidence="1">
    <location>
        <begin position="14"/>
        <end position="43"/>
    </location>
</feature>
<keyword evidence="3" id="KW-1185">Reference proteome</keyword>
<evidence type="ECO:0000313" key="3">
    <source>
        <dbReference type="Proteomes" id="UP000237271"/>
    </source>
</evidence>
<proteinExistence type="predicted"/>
<protein>
    <submittedName>
        <fullName evidence="2">Uncharacterized protein</fullName>
    </submittedName>
</protein>
<evidence type="ECO:0000256" key="1">
    <source>
        <dbReference type="SAM" id="MobiDB-lite"/>
    </source>
</evidence>
<reference evidence="2 3" key="1">
    <citation type="journal article" date="2017" name="Genome Biol. Evol.">
        <title>Phytophthora megakarya and P. palmivora, closely related causal agents of cacao black pod rot, underwent increases in genome sizes and gene numbers by different mechanisms.</title>
        <authorList>
            <person name="Ali S.S."/>
            <person name="Shao J."/>
            <person name="Lary D.J."/>
            <person name="Kronmiller B."/>
            <person name="Shen D."/>
            <person name="Strem M.D."/>
            <person name="Amoako-Attah I."/>
            <person name="Akrofi A.Y."/>
            <person name="Begoude B.A."/>
            <person name="Ten Hoopen G.M."/>
            <person name="Coulibaly K."/>
            <person name="Kebe B.I."/>
            <person name="Melnick R.L."/>
            <person name="Guiltinan M.J."/>
            <person name="Tyler B.M."/>
            <person name="Meinhardt L.W."/>
            <person name="Bailey B.A."/>
        </authorList>
    </citation>
    <scope>NUCLEOTIDE SEQUENCE [LARGE SCALE GENOMIC DNA]</scope>
    <source>
        <strain evidence="3">sbr112.9</strain>
    </source>
</reference>
<dbReference type="OrthoDB" id="126923at2759"/>
<dbReference type="Proteomes" id="UP000237271">
    <property type="component" value="Unassembled WGS sequence"/>
</dbReference>
<accession>A0A2P4XA67</accession>
<gene>
    <name evidence="2" type="ORF">PHPALM_28416</name>
</gene>